<evidence type="ECO:0000259" key="6">
    <source>
        <dbReference type="PROSITE" id="PS51212"/>
    </source>
</evidence>
<comment type="caution">
    <text evidence="7">The sequence shown here is derived from an EMBL/GenBank/DDBJ whole genome shotgun (WGS) entry which is preliminary data.</text>
</comment>
<evidence type="ECO:0008006" key="9">
    <source>
        <dbReference type="Google" id="ProtNLM"/>
    </source>
</evidence>
<organism evidence="7 8">
    <name type="scientific">Gonium pectorale</name>
    <name type="common">Green alga</name>
    <dbReference type="NCBI Taxonomy" id="33097"/>
    <lineage>
        <taxon>Eukaryota</taxon>
        <taxon>Viridiplantae</taxon>
        <taxon>Chlorophyta</taxon>
        <taxon>core chlorophytes</taxon>
        <taxon>Chlorophyceae</taxon>
        <taxon>CS clade</taxon>
        <taxon>Chlamydomonadales</taxon>
        <taxon>Volvocaceae</taxon>
        <taxon>Gonium</taxon>
    </lineage>
</organism>
<feature type="domain" description="WSC" evidence="6">
    <location>
        <begin position="585"/>
        <end position="684"/>
    </location>
</feature>
<dbReference type="PRINTS" id="PR00258">
    <property type="entry name" value="SPERACTRCPTR"/>
</dbReference>
<feature type="region of interest" description="Disordered" evidence="2">
    <location>
        <begin position="3452"/>
        <end position="3483"/>
    </location>
</feature>
<keyword evidence="3" id="KW-1133">Transmembrane helix</keyword>
<dbReference type="InterPro" id="IPR006626">
    <property type="entry name" value="PbH1"/>
</dbReference>
<feature type="region of interest" description="Disordered" evidence="2">
    <location>
        <begin position="139"/>
        <end position="162"/>
    </location>
</feature>
<keyword evidence="3" id="KW-0812">Transmembrane</keyword>
<dbReference type="InterPro" id="IPR011050">
    <property type="entry name" value="Pectin_lyase_fold/virulence"/>
</dbReference>
<feature type="transmembrane region" description="Helical" evidence="3">
    <location>
        <begin position="3771"/>
        <end position="3788"/>
    </location>
</feature>
<dbReference type="GO" id="GO:0000724">
    <property type="term" value="P:double-strand break repair via homologous recombination"/>
    <property type="evidence" value="ECO:0007669"/>
    <property type="project" value="TreeGrafter"/>
</dbReference>
<dbReference type="SUPFAM" id="SSF56487">
    <property type="entry name" value="SRCR-like"/>
    <property type="match status" value="1"/>
</dbReference>
<dbReference type="InterPro" id="IPR001190">
    <property type="entry name" value="SRCR"/>
</dbReference>
<evidence type="ECO:0000256" key="3">
    <source>
        <dbReference type="SAM" id="Phobius"/>
    </source>
</evidence>
<dbReference type="PROSITE" id="PS51212">
    <property type="entry name" value="WSC"/>
    <property type="match status" value="2"/>
</dbReference>
<feature type="region of interest" description="Disordered" evidence="2">
    <location>
        <begin position="1964"/>
        <end position="1988"/>
    </location>
</feature>
<dbReference type="SMART" id="SM00321">
    <property type="entry name" value="WSC"/>
    <property type="match status" value="2"/>
</dbReference>
<accession>A0A150GMU3</accession>
<keyword evidence="4" id="KW-0732">Signal</keyword>
<feature type="region of interest" description="Disordered" evidence="2">
    <location>
        <begin position="3541"/>
        <end position="3591"/>
    </location>
</feature>
<feature type="domain" description="WSC" evidence="6">
    <location>
        <begin position="333"/>
        <end position="431"/>
    </location>
</feature>
<feature type="region of interest" description="Disordered" evidence="2">
    <location>
        <begin position="2767"/>
        <end position="2805"/>
    </location>
</feature>
<evidence type="ECO:0000259" key="5">
    <source>
        <dbReference type="PROSITE" id="PS50287"/>
    </source>
</evidence>
<feature type="signal peptide" evidence="4">
    <location>
        <begin position="1"/>
        <end position="39"/>
    </location>
</feature>
<dbReference type="InterPro" id="IPR002889">
    <property type="entry name" value="WSC_carb-bd"/>
</dbReference>
<feature type="transmembrane region" description="Helical" evidence="3">
    <location>
        <begin position="3399"/>
        <end position="3427"/>
    </location>
</feature>
<gene>
    <name evidence="7" type="ORF">GPECTOR_13g650</name>
</gene>
<dbReference type="EMBL" id="LSYV01000014">
    <property type="protein sequence ID" value="KXZ51163.1"/>
    <property type="molecule type" value="Genomic_DNA"/>
</dbReference>
<feature type="compositionally biased region" description="Low complexity" evidence="2">
    <location>
        <begin position="3452"/>
        <end position="3477"/>
    </location>
</feature>
<dbReference type="PANTHER" id="PTHR19862:SF14">
    <property type="entry name" value="WD REPEAT-CONTAINING PROTEIN 48"/>
    <property type="match status" value="1"/>
</dbReference>
<evidence type="ECO:0000313" key="8">
    <source>
        <dbReference type="Proteomes" id="UP000075714"/>
    </source>
</evidence>
<dbReference type="InterPro" id="IPR036772">
    <property type="entry name" value="SRCR-like_dom_sf"/>
</dbReference>
<feature type="transmembrane region" description="Helical" evidence="3">
    <location>
        <begin position="3845"/>
        <end position="3873"/>
    </location>
</feature>
<feature type="transmembrane region" description="Helical" evidence="3">
    <location>
        <begin position="3744"/>
        <end position="3765"/>
    </location>
</feature>
<keyword evidence="3" id="KW-0472">Membrane</keyword>
<dbReference type="Pfam" id="PF01822">
    <property type="entry name" value="WSC"/>
    <property type="match status" value="1"/>
</dbReference>
<proteinExistence type="predicted"/>
<evidence type="ECO:0000256" key="2">
    <source>
        <dbReference type="SAM" id="MobiDB-lite"/>
    </source>
</evidence>
<dbReference type="PROSITE" id="PS50287">
    <property type="entry name" value="SRCR_2"/>
    <property type="match status" value="1"/>
</dbReference>
<dbReference type="SMART" id="SM00710">
    <property type="entry name" value="PbH1"/>
    <property type="match status" value="16"/>
</dbReference>
<feature type="compositionally biased region" description="Low complexity" evidence="2">
    <location>
        <begin position="141"/>
        <end position="158"/>
    </location>
</feature>
<feature type="compositionally biased region" description="Pro residues" evidence="2">
    <location>
        <begin position="438"/>
        <end position="451"/>
    </location>
</feature>
<evidence type="ECO:0000256" key="4">
    <source>
        <dbReference type="SAM" id="SignalP"/>
    </source>
</evidence>
<feature type="region of interest" description="Disordered" evidence="2">
    <location>
        <begin position="3305"/>
        <end position="3331"/>
    </location>
</feature>
<dbReference type="GO" id="GO:0016020">
    <property type="term" value="C:membrane"/>
    <property type="evidence" value="ECO:0007669"/>
    <property type="project" value="InterPro"/>
</dbReference>
<feature type="transmembrane region" description="Helical" evidence="3">
    <location>
        <begin position="3800"/>
        <end position="3825"/>
    </location>
</feature>
<evidence type="ECO:0000313" key="7">
    <source>
        <dbReference type="EMBL" id="KXZ51163.1"/>
    </source>
</evidence>
<dbReference type="Proteomes" id="UP000075714">
    <property type="component" value="Unassembled WGS sequence"/>
</dbReference>
<feature type="chain" id="PRO_5007562112" description="SRCR domain-containing protein" evidence="4">
    <location>
        <begin position="40"/>
        <end position="3968"/>
    </location>
</feature>
<reference evidence="8" key="1">
    <citation type="journal article" date="2016" name="Nat. Commun.">
        <title>The Gonium pectorale genome demonstrates co-option of cell cycle regulation during the evolution of multicellularity.</title>
        <authorList>
            <person name="Hanschen E.R."/>
            <person name="Marriage T.N."/>
            <person name="Ferris P.J."/>
            <person name="Hamaji T."/>
            <person name="Toyoda A."/>
            <person name="Fujiyama A."/>
            <person name="Neme R."/>
            <person name="Noguchi H."/>
            <person name="Minakuchi Y."/>
            <person name="Suzuki M."/>
            <person name="Kawai-Toyooka H."/>
            <person name="Smith D.R."/>
            <person name="Sparks H."/>
            <person name="Anderson J."/>
            <person name="Bakaric R."/>
            <person name="Luria V."/>
            <person name="Karger A."/>
            <person name="Kirschner M.W."/>
            <person name="Durand P.M."/>
            <person name="Michod R.E."/>
            <person name="Nozaki H."/>
            <person name="Olson B.J."/>
        </authorList>
    </citation>
    <scope>NUCLEOTIDE SEQUENCE [LARGE SCALE GENOMIC DNA]</scope>
    <source>
        <strain evidence="8">NIES-2863</strain>
    </source>
</reference>
<evidence type="ECO:0000256" key="1">
    <source>
        <dbReference type="ARBA" id="ARBA00023157"/>
    </source>
</evidence>
<dbReference type="GO" id="GO:0043130">
    <property type="term" value="F:ubiquitin binding"/>
    <property type="evidence" value="ECO:0007669"/>
    <property type="project" value="TreeGrafter"/>
</dbReference>
<dbReference type="OrthoDB" id="549999at2759"/>
<feature type="region of interest" description="Disordered" evidence="2">
    <location>
        <begin position="3930"/>
        <end position="3968"/>
    </location>
</feature>
<sequence>MQTASGPPLGSPRGLLKTPRPLTLLLACLAGACLLKAFADAGAELTPPSNDADPASTGCLDRETWCPAWARSGMCSKNVAWAGESVRCLPPDLTPDAAFLDARGGSVRQPASGTLARWAPVLSSDASAWGSEGMLLSLGRTPTSSATPASPASDAGAPSPLPSQLSWHTRGLLVLGSGGGGGAVVGAAVTFGAEGAPPSVPFGSWTMEAFVREEGALAARYHRYTPAPSEASGEAAEAAAAGSGGGQLSSWDVPCVPASVKGAGLALSYDPMDTRGNGTYLAADVAAVLLYGRTLSASDLTRLAQSYFGPGGPLERADPPPTPSQQASSAAAVGFSLGCFTDDGLLPYGGPLPYVLAEDGANMTLDGCATLARERGLPLYGVRSGRWCLGGTELRRAAASAAGCSSPCPGASSPGGASCGGLAATSVYILADTSPHSTSPPPPAPSPPPPRPPRDGDLRLVGGAAPNEGRLEVFYGGAFGLVCDDRFDSAAAAVACRQLGWPGGGAALCCGAFGPSDAPSAASASSLASAWSSTASAASASNGNSSSSSRWVAVAGAGPAVLLDELACSGAEARLEECGHADPTLGFALGCWIVDDATSGLLLLARRPADMSPLLCAALARDAGYPLYALRNGTDCLGGSDLAAATAAGPGPGGVGAGGCGLHCPGNYSLRCGAQLAMSLYALGRSSARDPRRAPPVTYMVMANFSAVLEDDAITSTTSSSSSTTTTSASTTSSATSTASAIRDYVQRLTSSTASAPTFAAYGPPGVATAAAYRLVYVYEDGAHSCPGALQLVINDTTRSGLRTFVGVRGSDEDASGATRAYVVQRRGRVAIGTTAAPGAVPVTGSGAVSTAGGGSVPASPAWLEDLWMDAFVVQPNQPTGEQSDAGMFYNASAGQLLPSGPPVAGWRWRFSSSGSTDGYTPTRFPPLTCSTGGGMQATYQLVYELSGGRFSYPSPNRFTVQHASASPPLTLFVQLQPSPAFSASLWSVPRLQHPPGVVAMLLQRVEGGGEAVWTVARVGAAELAAGQTAFVFEDRTSRVAWVVFSPVHGALAASGLHHATFTDVTCSGVRGAHGWACLMLGFQDPSPSSSSVPSLTLTRCTIRDNRVATMPATAAIAAATGNGSHWAQALLLRGMSSGAAAEGAGAIALLAMTSTGSPSQPASSSSGDSGLDLRLRVSDSLLVANEGGHGAALYIRSAVESAVLDRSTLSDNAASVGAGALHFDASPVGHIVLQRGSSVDGNVGADGGAVYVGGSLGSLELQDGSSASFNMAAGRGGVLLAAGGLQRLLVTQESFLDQNSAAEGGAVCAGGAGATPPQLGILGEALDVLVRGGSSMSANMAAGDGGALAVRTPLRSFKVDDHSRVEHNTAGGVGGVVYCDPPLAGATTTTSAGATQVVTEEVVVMGGSSVSHNSAGSHGAFRLPDWTSLQAFRVIGASRFDSNVATSIAPAGLGAGSVGAIEVSGGSSVSWNGVAAGARSGSASSGRGGVLHVAKSAGAVLVDTGSWITNNTGAGEGGVLRVEHDLASLTISGDGTTVANNSVTVGGSGGFISVGGSLGLLAINTGAAISANSAPEGNGGVVAVTGSVGVITISKGATVTDNVALLNGGAVYIGEAVAGGVSVTSASRLDRNTASRQNGGFLSVQQSVKGGVSISGGSRVCGCKAGLAGGAIFVGDSIPAAVELSGNATVCDNVAERGDGGAIHVGMELARLALSSGARLEGNQAAAGAGGALFVGRLLGNMDVTGGSLVAGNRAGGDGGALYATGIVRLALSGGATARDNVAGRDGGLACAGIAHAVDLAAGCSAAGNRAGGSGGVLALATPPDSLDVSGCTLAGNVAERGAGGVLSIAVPQPGSELLGQVALSGTARITIGGGTAFHGNGAYLGGGAVSIAAEAASDPTGPDSNARKIALEVLVTNASFTSNYAVGSGGAISIWSPAAGALSTRITVANCTFSDNSARDDDDGAAGLSMSPAGDRSAGSGGAISITSTPKLQSTNAMLRAAQSLMTSQQLQDVDDELQQAVAASSGVVGVASMDGCTLRLDRVQFMRNRCTGRGGAVAAVSCPTVVSGCTFSSNTARLSGGGLAAMVEDAVDMVPVTNAAGGVTAAGGRRRHLQQSTSQQPGGVSAWLDVADSAFDSNMVLLECGGGLYAEAAPGNRAGVHVRSSRLTNNTASRLHGGGACLLLLGGGSGGARVSLSEDVELLGNTALGLGGGLYADLGSGAGNLLSITGANIAGNAAGEGGAVAVLSGPGSQTMLQDVTVHGNVADNDGGGVSVRCQVSSPTAAPVIQPGVSADKATTTQQLIFEGCRAGPEPSLSCVNCTLSANNATTGRGGGVFVAAGASVALQDSALTSNRASTAGGGLAAEQCGNVTIAGGVVRDCTATFGNGGGVSVYSCDLVLLRGVNVTGNRAARGGGAFISGPVDDKNGVALCAGRPAAPLLPPGNAGATAMLLDVVFNANRAEAVDAASMVVDTCASNTAPSQRRLGGVGMGGAVFTLGNVSVLLSRTDLSGNNIASLAGPAVASAQRCRTSSGSSAMSTAASTAATAAASPDAGWAAWASAAKGDAADVERLRLVAGGDEGCWGLLLADTRLPPLQAPPVWLQDASAGALRVSCNNLAARGESGGGVNGSPDPAAAVLQGCGEQLPRPDGATAAAATSSSACSLLQQLAACAAAYPAAADLPDDGSPSVLPRSARLLDGAPSRIRLQQPLLPASGRLSLRPGVRIALTVRLYSDLALPVLNDVAPITVKVSIRASVPQAVADAADNSSSSGPRVLLQSPPSITATEAAGGGGEGRPWTDSALAILDPGPAGSLTVAVAGGAAAWPHLTAFGWPGGYVLRLEAEAAADGGDLVQITPLEVPLDLLPCERGDALLDLSAAASRPSWTACARCGSGWFGGWEDGRPGLASPEMDSGDYLSAMRNATRAAGAEAVCRSCPAHAACPGGPLLVPASGYWHSAPDSPRLHRCPQARACTSPAPAATGNEGVASSRWADMPSLDPASMQVGFDEASGALYLLLDIRQGTSTRRNASTAAAAFATGAAATYPSTVTLVQQLLATVAGGTQLQGQLLYPEAAVSGYDALGLYAGGPLGLDVRSRWLMLCQQLGYQADSIARSASLSTPTPVGLMLLLPPGGGSGEPTVIVYGNNSTDAAGVQYGGVVSASEVDALVHWAAGCASLWTGAAAWSQQQQQLDVGAPGAATAAATTPVAAYLQLQCAPGYTGHLCAACAPGRYVTPDFECRACSSPGATAVLAVLAFLGCVALVLAAFVVRAKEGHDRVTEGALKGHQGAAADTAAAAAGGVIGTVPRSPPPGNNKARAGGSRKKDGRGPLSASELLKVAIVHAQYYILLLRLPLPYPDPLRNLASLLAALTGAEGPAGPALGCLLSLPRQTSGRQAAVALGGALLLPALVTAACLALWGLRWWLVTGRRERRPSFMLRSKEAAEAFVRSAKSSAGGSSRDARSQYSSQQQPASPENGAWQRLRDRHSATARLRGGGAGTIGAAPGRMEDILAASLESGAEQPPTGWVMIATAAAAAALPSSPSPTTPQQHQPGSPLTVDAIIDQLPGSPTSTMHRRHGSAHGSANGSSTAAFGQRLGAAVRSLADALGRGSRRLLAALRWQDACLPLRQQLSSLAVAAVSVLYPGWAAAALSVFSCRPGGDGGDDGGGTGPYRWVRDLGQECYAGSHGRELVPLGVMMSLLLCAGPPLVCAGLLRRHRNKLSAPAVRQRYGALYSRYRPQLFWWEVVVMLEQLAVVLVVTLGRRLPDVSHQALLMLALLLALWSLHAAVGPLRSRPLALLELLSFGALSLTTSLSLYFVMWAEGGGGADSGGPSLDTATSSGVGALVLLLNLAVLLGCPSLALAAGWGVLRRGAAAAIRLAALPLGTLAAWRGKWRFSIGGEEADEYGPWMQHWNPMNIADATPVVAAELSPLPPQPPAAGGGQPEQGQERVGGSSRFARAMRSP</sequence>
<keyword evidence="8" id="KW-1185">Reference proteome</keyword>
<feature type="transmembrane region" description="Helical" evidence="3">
    <location>
        <begin position="3697"/>
        <end position="3717"/>
    </location>
</feature>
<feature type="region of interest" description="Disordered" evidence="2">
    <location>
        <begin position="432"/>
        <end position="463"/>
    </location>
</feature>
<name>A0A150GMU3_GONPE</name>
<protein>
    <recommendedName>
        <fullName evidence="9">SRCR domain-containing protein</fullName>
    </recommendedName>
</protein>
<feature type="domain" description="SRCR" evidence="5">
    <location>
        <begin position="458"/>
        <end position="578"/>
    </location>
</feature>
<feature type="transmembrane region" description="Helical" evidence="3">
    <location>
        <begin position="3252"/>
        <end position="3272"/>
    </location>
</feature>
<dbReference type="Gene3D" id="3.10.250.10">
    <property type="entry name" value="SRCR-like domain"/>
    <property type="match status" value="1"/>
</dbReference>
<dbReference type="PANTHER" id="PTHR19862">
    <property type="entry name" value="WD REPEAT-CONTAINING PROTEIN 48"/>
    <property type="match status" value="1"/>
</dbReference>
<dbReference type="Pfam" id="PF00530">
    <property type="entry name" value="SRCR"/>
    <property type="match status" value="1"/>
</dbReference>
<dbReference type="InterPro" id="IPR051246">
    <property type="entry name" value="WDR48"/>
</dbReference>
<dbReference type="SUPFAM" id="SSF51126">
    <property type="entry name" value="Pectin lyase-like"/>
    <property type="match status" value="3"/>
</dbReference>
<keyword evidence="1" id="KW-1015">Disulfide bond</keyword>
<dbReference type="SMART" id="SM00202">
    <property type="entry name" value="SR"/>
    <property type="match status" value="1"/>
</dbReference>